<evidence type="ECO:0000313" key="1">
    <source>
        <dbReference type="EMBL" id="TND51958.1"/>
    </source>
</evidence>
<sequence>MAINFQYQCGILEAADTTSDTEWCWFKGDTEITKSSGGEPAGTVSAPPGALVAEVKAIIRRDAKQ</sequence>
<dbReference type="Proteomes" id="UP000796104">
    <property type="component" value="Unassembled WGS sequence"/>
</dbReference>
<dbReference type="EMBL" id="PDXJ01000025">
    <property type="protein sequence ID" value="TND51958.1"/>
    <property type="molecule type" value="Genomic_DNA"/>
</dbReference>
<reference evidence="1" key="1">
    <citation type="submission" date="2017-10" db="EMBL/GenBank/DDBJ databases">
        <authorList>
            <person name="Colston S.M."/>
            <person name="Graf J."/>
        </authorList>
    </citation>
    <scope>NUCLEOTIDE SEQUENCE</scope>
    <source>
        <strain evidence="1">BAQ071013-135</strain>
    </source>
</reference>
<protein>
    <submittedName>
        <fullName evidence="1">Uncharacterized protein</fullName>
    </submittedName>
</protein>
<accession>A0AAX2UPC4</accession>
<proteinExistence type="predicted"/>
<organism evidence="1 2">
    <name type="scientific">Aeromonas veronii</name>
    <dbReference type="NCBI Taxonomy" id="654"/>
    <lineage>
        <taxon>Bacteria</taxon>
        <taxon>Pseudomonadati</taxon>
        <taxon>Pseudomonadota</taxon>
        <taxon>Gammaproteobacteria</taxon>
        <taxon>Aeromonadales</taxon>
        <taxon>Aeromonadaceae</taxon>
        <taxon>Aeromonas</taxon>
    </lineage>
</organism>
<reference evidence="1" key="2">
    <citation type="journal article" date="2019" name="PLoS ONE">
        <title>Identification and characterization of putative Aeromonas spp. T3SS effectors.</title>
        <authorList>
            <person name="Rangel L.T."/>
            <person name="Marden J."/>
            <person name="Colston S."/>
            <person name="Setubal J.C."/>
            <person name="Graf J."/>
            <person name="Gogarten J.P."/>
        </authorList>
    </citation>
    <scope>NUCLEOTIDE SEQUENCE</scope>
    <source>
        <strain evidence="1">BAQ071013-135</strain>
    </source>
</reference>
<comment type="caution">
    <text evidence="1">The sequence shown here is derived from an EMBL/GenBank/DDBJ whole genome shotgun (WGS) entry which is preliminary data.</text>
</comment>
<evidence type="ECO:0000313" key="2">
    <source>
        <dbReference type="Proteomes" id="UP000796104"/>
    </source>
</evidence>
<gene>
    <name evidence="1" type="ORF">CF123_17730</name>
</gene>
<name>A0AAX2UPC4_AERVE</name>
<dbReference type="AlphaFoldDB" id="A0AAX2UPC4"/>
<dbReference type="RefSeq" id="WP_139495160.1">
    <property type="nucleotide sequence ID" value="NZ_CAWORL010000018.1"/>
</dbReference>